<dbReference type="PANTHER" id="PTHR33446">
    <property type="entry name" value="PROTEIN TONB-RELATED"/>
    <property type="match status" value="1"/>
</dbReference>
<accession>A0ABZ0W286</accession>
<keyword evidence="2" id="KW-0472">Membrane</keyword>
<evidence type="ECO:0000256" key="2">
    <source>
        <dbReference type="SAM" id="Phobius"/>
    </source>
</evidence>
<keyword evidence="2" id="KW-1133">Transmembrane helix</keyword>
<keyword evidence="5" id="KW-1185">Reference proteome</keyword>
<evidence type="ECO:0000259" key="3">
    <source>
        <dbReference type="Pfam" id="PF03544"/>
    </source>
</evidence>
<dbReference type="InterPro" id="IPR037682">
    <property type="entry name" value="TonB_C"/>
</dbReference>
<dbReference type="SUPFAM" id="SSF74653">
    <property type="entry name" value="TolA/TonB C-terminal domain"/>
    <property type="match status" value="1"/>
</dbReference>
<evidence type="ECO:0000313" key="4">
    <source>
        <dbReference type="EMBL" id="WQD37216.1"/>
    </source>
</evidence>
<evidence type="ECO:0000313" key="5">
    <source>
        <dbReference type="Proteomes" id="UP001325680"/>
    </source>
</evidence>
<sequence>MDANKILSTDFLDLLFEGRNKSYGAYELRRGYNKRLWIAIGGTALGFALIAGGIFLKSQMTPAVDEDAVKINEVTIQQIEQEKPEEPPPPPPPPPPKQAPPPKIEMKAFTPPKIVKDEEVKEPPPAVEELKETKIGTISQEGIKDIGIVTPPAAADGGKGLVEAKPVEKEPEVFTKVEVDAKYPGNWRSFLERNLDGQVAVDNGASPGTYTVIIQFIVDVAGNVSDVKALTSVGFGMEQEATRVIKKSGKWNPAIQNGREVKAYRKQPITFQVTDQ</sequence>
<dbReference type="InterPro" id="IPR051045">
    <property type="entry name" value="TonB-dependent_transducer"/>
</dbReference>
<name>A0ABZ0W286_9BACT</name>
<dbReference type="PANTHER" id="PTHR33446:SF2">
    <property type="entry name" value="PROTEIN TONB"/>
    <property type="match status" value="1"/>
</dbReference>
<dbReference type="Gene3D" id="3.30.1150.10">
    <property type="match status" value="1"/>
</dbReference>
<dbReference type="EMBL" id="CP139960">
    <property type="protein sequence ID" value="WQD37216.1"/>
    <property type="molecule type" value="Genomic_DNA"/>
</dbReference>
<evidence type="ECO:0000256" key="1">
    <source>
        <dbReference type="SAM" id="MobiDB-lite"/>
    </source>
</evidence>
<protein>
    <submittedName>
        <fullName evidence="4">Energy transducer TonB</fullName>
    </submittedName>
</protein>
<dbReference type="Proteomes" id="UP001325680">
    <property type="component" value="Chromosome"/>
</dbReference>
<organism evidence="4 5">
    <name type="scientific">Niabella yanshanensis</name>
    <dbReference type="NCBI Taxonomy" id="577386"/>
    <lineage>
        <taxon>Bacteria</taxon>
        <taxon>Pseudomonadati</taxon>
        <taxon>Bacteroidota</taxon>
        <taxon>Chitinophagia</taxon>
        <taxon>Chitinophagales</taxon>
        <taxon>Chitinophagaceae</taxon>
        <taxon>Niabella</taxon>
    </lineage>
</organism>
<feature type="domain" description="TonB C-terminal" evidence="3">
    <location>
        <begin position="211"/>
        <end position="272"/>
    </location>
</feature>
<proteinExistence type="predicted"/>
<gene>
    <name evidence="4" type="ORF">U0035_16225</name>
</gene>
<feature type="transmembrane region" description="Helical" evidence="2">
    <location>
        <begin position="36"/>
        <end position="56"/>
    </location>
</feature>
<dbReference type="RefSeq" id="WP_114793083.1">
    <property type="nucleotide sequence ID" value="NZ_CP139960.1"/>
</dbReference>
<keyword evidence="2" id="KW-0812">Transmembrane</keyword>
<feature type="region of interest" description="Disordered" evidence="1">
    <location>
        <begin position="80"/>
        <end position="105"/>
    </location>
</feature>
<reference evidence="4 5" key="1">
    <citation type="submission" date="2023-12" db="EMBL/GenBank/DDBJ databases">
        <title>Genome sequencing and assembly of bacterial species from a model synthetic community.</title>
        <authorList>
            <person name="Hogle S.L."/>
        </authorList>
    </citation>
    <scope>NUCLEOTIDE SEQUENCE [LARGE SCALE GENOMIC DNA]</scope>
    <source>
        <strain evidence="4 5">HAMBI_3031</strain>
    </source>
</reference>
<dbReference type="Pfam" id="PF03544">
    <property type="entry name" value="TonB_C"/>
    <property type="match status" value="1"/>
</dbReference>
<feature type="compositionally biased region" description="Pro residues" evidence="1">
    <location>
        <begin position="87"/>
        <end position="103"/>
    </location>
</feature>